<evidence type="ECO:0000256" key="26">
    <source>
        <dbReference type="ARBA" id="ARBA00023125"/>
    </source>
</evidence>
<dbReference type="Gene3D" id="3.40.390.10">
    <property type="entry name" value="Collagenase (Catalytic Domain)"/>
    <property type="match status" value="1"/>
</dbReference>
<feature type="region of interest" description="Disordered" evidence="35">
    <location>
        <begin position="655"/>
        <end position="762"/>
    </location>
</feature>
<dbReference type="GO" id="GO:0031012">
    <property type="term" value="C:extracellular matrix"/>
    <property type="evidence" value="ECO:0007669"/>
    <property type="project" value="InterPro"/>
</dbReference>
<evidence type="ECO:0000256" key="9">
    <source>
        <dbReference type="ARBA" id="ARBA00020199"/>
    </source>
</evidence>
<feature type="domain" description="C2H2-type" evidence="37">
    <location>
        <begin position="421"/>
        <end position="451"/>
    </location>
</feature>
<feature type="region of interest" description="Disordered" evidence="35">
    <location>
        <begin position="265"/>
        <end position="300"/>
    </location>
</feature>
<keyword evidence="12" id="KW-0645">Protease</keyword>
<evidence type="ECO:0000256" key="5">
    <source>
        <dbReference type="ARBA" id="ARBA00004496"/>
    </source>
</evidence>
<dbReference type="GO" id="GO:0004222">
    <property type="term" value="F:metalloendopeptidase activity"/>
    <property type="evidence" value="ECO:0007669"/>
    <property type="project" value="InterPro"/>
</dbReference>
<dbReference type="FunFam" id="3.40.50.2000:FF:000050">
    <property type="entry name" value="UDP-glucuronosyltransferase"/>
    <property type="match status" value="1"/>
</dbReference>
<feature type="compositionally biased region" description="Polar residues" evidence="35">
    <location>
        <begin position="515"/>
        <end position="538"/>
    </location>
</feature>
<dbReference type="InterPro" id="IPR056436">
    <property type="entry name" value="Znf-C2H2_ZIC1-5/GLI1-3-like"/>
</dbReference>
<dbReference type="PROSITE" id="PS50157">
    <property type="entry name" value="ZINC_FINGER_C2H2_2"/>
    <property type="match status" value="4"/>
</dbReference>
<dbReference type="SUPFAM" id="SSF50923">
    <property type="entry name" value="Hemopexin-like domain"/>
    <property type="match status" value="1"/>
</dbReference>
<sequence>FGYLSESKTRSLKASYEPSINGIIENVFFMDIFASRFTSSISDSRAFRLVPKPFEFLDYLVGHLVRKLDYLRVNLEDLDPNHMRFTRCLIPPKWLNVANFDSLLAFSSKWKYCDRPKIENRNGDSEKTFSYTHLLRITSRTSVCVRPPSRVLEIVSERADRSHTTIRPSLPYGPVPEHLRLCHSLRMSFLLGGGGGGELNLLLGRCRLPPPPPEYSAPPPYHRLNPYMELYSSLQHATPTPPLHGLGLSGEFLAARSCSITELQQPSSTLTSSELPFPLDGSRLASPRPSRQSRKRALSASPYSDLDLNSMIRSYNIRYITSYPFLSVQSSKSGQMNESYLSLQHINNDHINANKKSFVCQWEDCSRDEKPFKAMYMLVVHMRRHTGEKPHKCTFEGCRKAYSRLENLKTHLRSHTGEKPYTCEYPGCSKAFSNASDRAKHQNRTHSNEKPYVCKAPGCTKRYTDPSSLRKHVKTVHGAEFYANKKHKGNGSGGDGGSEDGNGGLSPSRSDEPLSTKTASVSSPSIKSEETNSPTGHQGSPMPIMPSSYAYCDEPISDNLSTTGANALDENWAEDAQDLNLYDLPAELQSVAVGLAPPAVRHHGRVKINHKPAVNLPPLPTMHSPRRGPTSGCVSGITDLNRRITDLKMTGITTAEVRRDSGNSTASYYGSLKSGDVDSRRSSQMSHHRPSNGSLYDPISVGSSRRSSQLSTNLVVQPQSCGWDNDSSETRRMSEPIQSLALTSPPPRPRSTLPGIQNQNNNSEVTIHHPNQEVVLDEVGEGELLESRLVLPDDMVQYLSQVADTGNQGTFENLPSSPQTAVAPASNLVNRPRPSTAGRLTPPGPPGSMVQGTVCQSPSRAGNTPLPMSPHGQCLPYGPHQQVHSPQSQPNLASQMSQVTSTQVTMKHGQGPHSTNHAQAAPSQVPAQAMPVQQRRLSTPALPQSMLPEASPSSHHSVQPMSPCIGNPISPCCYQQQAPISSPAAATTAPPQMHNPHQAARHCNCSNAQCTANNQCNPQGPPYYNNNNYAQYPAGTYQEPKEEPGQCPPNAVLRVAMLRERFFSLLLIAAAVARVDRKVPIPSPLISTAPQSIEFLKKYGYLAGSSGGDLEALYDEKSVESAIREAQVFGGLKQTGILDKDTLKPTLLLPFRMMWSAEKFKQPLTSGVIMAICDFPAPTIRSRRKSAWDFTSVSMETPVDFPTVALHEMGHSLGLMHSAKPGSVMNPYYTGRNALGDDDVRAMYDLYASKNLESSHPTVEEERRKQDERRRNEEEWRRREYEARTQEERRKHEERRRTEERQNDDASQTSEEDKRREEFRRRKAEEDRLEQERKNREEERRREQAKWEEDKRRYELEVERRRQEEKVIQERRQEARRQEEMRRRYEEERRRREEERRRMGFSTTPSGTTGPPTTRKPTSVASGSNARDEDDGCTGKFDTVAYLRGEIFITKGKMLWRLSGPGRVQNGYPAEIRQFFHLLPDDVTKIDSMYQRERDSSLIMFSGRSYWVFDGYVFSGPRPIRDYGLTEDVSRVDAVTSRNGTVLVFSGGRYWKVDGSRVPLSQRTTPQPISAALSGLPDSLDAALDYKGGQQDDLCLGRKIPVRSSLQGKTLTEVSFFVKKSARRMDPVPEETDGIETARILSEALKCDWRLIGHGPLELQDRLVGRLRRSCKPGQIRRKRQSRADYESSQLPAQMESRLKMLTPSNISKLIPKPIPSYGRWPTILITKAKNTLRLRGISRASQPCPHFSNYFKILLGNISVDVVDKQEDSILPLGYEEKWRAEKRPRVFSLLQEMEAKGQNRSGSLFRCVRALSFEYFSKAKFETMKPLITLERKRAFLTIRISTLSSSVNLRAFLTGLPVNPSFMANFGNRFSDRMTLVERLQNTFNIAAITAINYLTILGNERIVSKHVDYPGCEDRPPLSTLSSKHMALVLVNSHPAAGFPYPKAPHVKEIGGMTVDDKYARLPAELQTFLDEAVDGAVYFSLGSNVDLDRLLKDDQRDWFLSIFKNLKQRVLLKWQGNNMPEIDHPRVKISKWFPQQGILAHPNTKLFISHGGLQSTLEAVNYEVPMVGLPIFADQPRNILSITIAGCGVSIDIGNFTQHSLTWAIEEVLNNKSYKEAMIRRSAMFRDKITDPTTEAVYWIEYVLKNGNVLQPTSARISFIQLYLLDILFVLILSFSVLFFVLRYSLKKLVGLVVARNGQRKYTKVD</sequence>
<dbReference type="Gene3D" id="3.30.160.60">
    <property type="entry name" value="Classic Zinc Finger"/>
    <property type="match status" value="4"/>
</dbReference>
<evidence type="ECO:0000256" key="16">
    <source>
        <dbReference type="ARBA" id="ARBA00022716"/>
    </source>
</evidence>
<dbReference type="FunFam" id="3.30.160.60:FF:000048">
    <property type="entry name" value="GLI family zinc finger 3"/>
    <property type="match status" value="1"/>
</dbReference>
<dbReference type="GO" id="GO:0000981">
    <property type="term" value="F:DNA-binding transcription factor activity, RNA polymerase II-specific"/>
    <property type="evidence" value="ECO:0007669"/>
    <property type="project" value="TreeGrafter"/>
</dbReference>
<keyword evidence="24" id="KW-0805">Transcription regulation</keyword>
<dbReference type="GO" id="GO:0140297">
    <property type="term" value="F:DNA-binding transcription factor binding"/>
    <property type="evidence" value="ECO:0007669"/>
    <property type="project" value="UniProtKB-ARBA"/>
</dbReference>
<dbReference type="InterPro" id="IPR036366">
    <property type="entry name" value="PGBDSf"/>
</dbReference>
<dbReference type="EMBL" id="CADCXU010027054">
    <property type="protein sequence ID" value="CAB0013958.1"/>
    <property type="molecule type" value="Genomic_DNA"/>
</dbReference>
<dbReference type="PANTHER" id="PTHR45718:SF4">
    <property type="entry name" value="TRANSCRIPTIONAL ACTIVATOR CUBITUS INTERRUPTUS"/>
    <property type="match status" value="1"/>
</dbReference>
<keyword evidence="28" id="KW-0865">Zymogen</keyword>
<dbReference type="OrthoDB" id="3214149at2759"/>
<feature type="compositionally biased region" description="Polar residues" evidence="35">
    <location>
        <begin position="810"/>
        <end position="820"/>
    </location>
</feature>
<evidence type="ECO:0000256" key="1">
    <source>
        <dbReference type="ARBA" id="ARBA00001718"/>
    </source>
</evidence>
<dbReference type="CDD" id="cd03784">
    <property type="entry name" value="GT1_Gtf-like"/>
    <property type="match status" value="1"/>
</dbReference>
<dbReference type="SMART" id="SM00355">
    <property type="entry name" value="ZnF_C2H2"/>
    <property type="match status" value="4"/>
</dbReference>
<proteinExistence type="inferred from homology"/>
<keyword evidence="14" id="KW-0808">Transferase</keyword>
<dbReference type="InterPro" id="IPR036375">
    <property type="entry name" value="Hemopexin-like_dom_sf"/>
</dbReference>
<dbReference type="CDD" id="cd00094">
    <property type="entry name" value="HX"/>
    <property type="match status" value="1"/>
</dbReference>
<dbReference type="Pfam" id="PF00045">
    <property type="entry name" value="Hemopexin"/>
    <property type="match status" value="1"/>
</dbReference>
<feature type="domain" description="C2H2-type" evidence="37">
    <location>
        <begin position="391"/>
        <end position="420"/>
    </location>
</feature>
<keyword evidence="22" id="KW-0862">Zinc</keyword>
<dbReference type="PANTHER" id="PTHR45718">
    <property type="entry name" value="TRANSCRIPTIONAL ACTIVATOR CUBITUS INTERRUPTUS"/>
    <property type="match status" value="1"/>
</dbReference>
<feature type="non-terminal residue" evidence="38">
    <location>
        <position position="1"/>
    </location>
</feature>
<feature type="compositionally biased region" description="Basic and acidic residues" evidence="35">
    <location>
        <begin position="1311"/>
        <end position="1344"/>
    </location>
</feature>
<dbReference type="FunFam" id="3.30.160.60:FF:000036">
    <property type="entry name" value="GLI family zinc finger 3"/>
    <property type="match status" value="1"/>
</dbReference>
<dbReference type="GO" id="GO:0005634">
    <property type="term" value="C:nucleus"/>
    <property type="evidence" value="ECO:0007669"/>
    <property type="project" value="UniProtKB-SubCell"/>
</dbReference>
<dbReference type="GO" id="GO:0008194">
    <property type="term" value="F:UDP-glycosyltransferase activity"/>
    <property type="evidence" value="ECO:0007669"/>
    <property type="project" value="InterPro"/>
</dbReference>
<dbReference type="GO" id="GO:0000122">
    <property type="term" value="P:negative regulation of transcription by RNA polymerase II"/>
    <property type="evidence" value="ECO:0007669"/>
    <property type="project" value="UniProtKB-ARBA"/>
</dbReference>
<reference evidence="38 39" key="1">
    <citation type="submission" date="2020-02" db="EMBL/GenBank/DDBJ databases">
        <authorList>
            <person name="Ferguson B K."/>
        </authorList>
    </citation>
    <scope>NUCLEOTIDE SEQUENCE [LARGE SCALE GENOMIC DNA]</scope>
</reference>
<comment type="catalytic activity">
    <reaction evidence="1">
        <text>Endopeptidase activity. Activates progelatinase A by cleavage of the propeptide at 37-Asn-|-Leu-38. Other bonds hydrolyzed include 35-Gly-|-Ile-36 in the propeptide of collagenase 3, and 341-Asn-|-Phe-342, 441-Asp-|-Leu-442 and 354-Gln-|-Thr-355 in the aggrecan interglobular domain.</text>
        <dbReference type="EC" id="3.4.24.80"/>
    </reaction>
</comment>
<keyword evidence="23 36" id="KW-1133">Transmembrane helix</keyword>
<dbReference type="InterPro" id="IPR013087">
    <property type="entry name" value="Znf_C2H2_type"/>
</dbReference>
<evidence type="ECO:0000256" key="17">
    <source>
        <dbReference type="ARBA" id="ARBA00022723"/>
    </source>
</evidence>
<evidence type="ECO:0000256" key="31">
    <source>
        <dbReference type="ARBA" id="ARBA00023242"/>
    </source>
</evidence>
<dbReference type="PROSITE" id="PS00375">
    <property type="entry name" value="UDPGT"/>
    <property type="match status" value="1"/>
</dbReference>
<dbReference type="InterPro" id="IPR002213">
    <property type="entry name" value="UDP_glucos_trans"/>
</dbReference>
<dbReference type="GO" id="GO:0000978">
    <property type="term" value="F:RNA polymerase II cis-regulatory region sequence-specific DNA binding"/>
    <property type="evidence" value="ECO:0007669"/>
    <property type="project" value="TreeGrafter"/>
</dbReference>
<evidence type="ECO:0000256" key="6">
    <source>
        <dbReference type="ARBA" id="ARBA00009995"/>
    </source>
</evidence>
<comment type="similarity">
    <text evidence="6">Belongs to the UDP-glycosyltransferase family.</text>
</comment>
<evidence type="ECO:0000256" key="13">
    <source>
        <dbReference type="ARBA" id="ARBA00022676"/>
    </source>
</evidence>
<evidence type="ECO:0000256" key="30">
    <source>
        <dbReference type="ARBA" id="ARBA00023180"/>
    </source>
</evidence>
<feature type="compositionally biased region" description="Basic and acidic residues" evidence="35">
    <location>
        <begin position="1363"/>
        <end position="1398"/>
    </location>
</feature>
<evidence type="ECO:0000256" key="34">
    <source>
        <dbReference type="PROSITE-ProRule" id="PRU01011"/>
    </source>
</evidence>
<dbReference type="SMART" id="SM00120">
    <property type="entry name" value="HX"/>
    <property type="match status" value="3"/>
</dbReference>
<keyword evidence="26" id="KW-0238">DNA-binding</keyword>
<evidence type="ECO:0000256" key="7">
    <source>
        <dbReference type="ARBA" id="ARBA00010831"/>
    </source>
</evidence>
<dbReference type="InterPro" id="IPR035595">
    <property type="entry name" value="UDP_glycos_trans_CS"/>
</dbReference>
<name>A0A6H5H825_9HEMI</name>
<feature type="repeat" description="Hemopexin" evidence="34">
    <location>
        <begin position="1434"/>
        <end position="1479"/>
    </location>
</feature>
<keyword evidence="21" id="KW-0256">Endoplasmic reticulum</keyword>
<keyword evidence="19 33" id="KW-0863">Zinc-finger</keyword>
<feature type="region of interest" description="Disordered" evidence="35">
    <location>
        <begin position="611"/>
        <end position="637"/>
    </location>
</feature>
<keyword evidence="27 36" id="KW-0472">Membrane</keyword>
<evidence type="ECO:0000256" key="11">
    <source>
        <dbReference type="ARBA" id="ARBA00022553"/>
    </source>
</evidence>
<keyword evidence="29" id="KW-0804">Transcription</keyword>
<keyword evidence="11" id="KW-0597">Phosphoprotein</keyword>
<keyword evidence="16" id="KW-0709">Segmentation polarity protein</keyword>
<evidence type="ECO:0000256" key="8">
    <source>
        <dbReference type="ARBA" id="ARBA00012342"/>
    </source>
</evidence>
<evidence type="ECO:0000256" key="29">
    <source>
        <dbReference type="ARBA" id="ARBA00023163"/>
    </source>
</evidence>
<evidence type="ECO:0000256" key="35">
    <source>
        <dbReference type="SAM" id="MobiDB-lite"/>
    </source>
</evidence>
<keyword evidence="16" id="KW-0217">Developmental protein</keyword>
<feature type="domain" description="C2H2-type" evidence="37">
    <location>
        <begin position="363"/>
        <end position="390"/>
    </location>
</feature>
<feature type="compositionally biased region" description="Low complexity" evidence="35">
    <location>
        <begin position="879"/>
        <end position="890"/>
    </location>
</feature>
<accession>A0A6H5H825</accession>
<feature type="region of interest" description="Disordered" evidence="35">
    <location>
        <begin position="480"/>
        <end position="547"/>
    </location>
</feature>
<dbReference type="SUPFAM" id="SSF53756">
    <property type="entry name" value="UDP-Glycosyltransferase/glycogen phosphorylase"/>
    <property type="match status" value="1"/>
</dbReference>
<feature type="compositionally biased region" description="Polar residues" evidence="35">
    <location>
        <begin position="709"/>
        <end position="722"/>
    </location>
</feature>
<evidence type="ECO:0000256" key="4">
    <source>
        <dbReference type="ARBA" id="ARBA00004240"/>
    </source>
</evidence>
<evidence type="ECO:0000256" key="22">
    <source>
        <dbReference type="ARBA" id="ARBA00022833"/>
    </source>
</evidence>
<feature type="compositionally biased region" description="Gly residues" evidence="35">
    <location>
        <begin position="490"/>
        <end position="504"/>
    </location>
</feature>
<dbReference type="Pfam" id="PF01471">
    <property type="entry name" value="PG_binding_1"/>
    <property type="match status" value="1"/>
</dbReference>
<feature type="repeat" description="Hemopexin" evidence="34">
    <location>
        <begin position="1483"/>
        <end position="1527"/>
    </location>
</feature>
<dbReference type="SUPFAM" id="SSF47090">
    <property type="entry name" value="PGBD-like"/>
    <property type="match status" value="1"/>
</dbReference>
<dbReference type="InterPro" id="IPR036365">
    <property type="entry name" value="PGBD-like_sf"/>
</dbReference>
<keyword evidence="15 36" id="KW-0812">Transmembrane</keyword>
<feature type="compositionally biased region" description="Polar residues" evidence="35">
    <location>
        <begin position="850"/>
        <end position="862"/>
    </location>
</feature>
<dbReference type="InterPro" id="IPR018487">
    <property type="entry name" value="Hemopexin-like_repeat"/>
</dbReference>
<dbReference type="Pfam" id="PF00413">
    <property type="entry name" value="Peptidase_M10"/>
    <property type="match status" value="1"/>
</dbReference>
<dbReference type="GO" id="GO:0008270">
    <property type="term" value="F:zinc ion binding"/>
    <property type="evidence" value="ECO:0007669"/>
    <property type="project" value="UniProtKB-KW"/>
</dbReference>
<dbReference type="Pfam" id="PF23561">
    <property type="entry name" value="zf-C2H2_15"/>
    <property type="match status" value="1"/>
</dbReference>
<feature type="compositionally biased region" description="Polar residues" evidence="35">
    <location>
        <begin position="891"/>
        <end position="905"/>
    </location>
</feature>
<dbReference type="Pfam" id="PF00096">
    <property type="entry name" value="zf-C2H2"/>
    <property type="match status" value="1"/>
</dbReference>
<evidence type="ECO:0000256" key="21">
    <source>
        <dbReference type="ARBA" id="ARBA00022824"/>
    </source>
</evidence>
<evidence type="ECO:0000256" key="10">
    <source>
        <dbReference type="ARBA" id="ARBA00022490"/>
    </source>
</evidence>
<evidence type="ECO:0000256" key="36">
    <source>
        <dbReference type="SAM" id="Phobius"/>
    </source>
</evidence>
<dbReference type="EC" id="3.4.24.80" evidence="8"/>
<protein>
    <recommendedName>
        <fullName evidence="9">Matrix metalloproteinase-14</fullName>
        <ecNumber evidence="8">3.4.24.80</ecNumber>
    </recommendedName>
</protein>
<dbReference type="Proteomes" id="UP000479000">
    <property type="component" value="Unassembled WGS sequence"/>
</dbReference>
<dbReference type="InterPro" id="IPR024079">
    <property type="entry name" value="MetalloPept_cat_dom_sf"/>
</dbReference>
<dbReference type="GO" id="GO:0007367">
    <property type="term" value="P:segment polarity determination"/>
    <property type="evidence" value="ECO:0007669"/>
    <property type="project" value="UniProtKB-KW"/>
</dbReference>
<dbReference type="SUPFAM" id="SSF55486">
    <property type="entry name" value="Metalloproteases ('zincins'), catalytic domain"/>
    <property type="match status" value="1"/>
</dbReference>
<evidence type="ECO:0000256" key="32">
    <source>
        <dbReference type="ARBA" id="ARBA00046288"/>
    </source>
</evidence>
<evidence type="ECO:0000313" key="38">
    <source>
        <dbReference type="EMBL" id="CAB0013958.1"/>
    </source>
</evidence>
<feature type="transmembrane region" description="Helical" evidence="36">
    <location>
        <begin position="2167"/>
        <end position="2187"/>
    </location>
</feature>
<feature type="compositionally biased region" description="Low complexity" evidence="35">
    <location>
        <begin position="1400"/>
        <end position="1419"/>
    </location>
</feature>
<dbReference type="GO" id="GO:0005783">
    <property type="term" value="C:endoplasmic reticulum"/>
    <property type="evidence" value="ECO:0007669"/>
    <property type="project" value="UniProtKB-SubCell"/>
</dbReference>
<evidence type="ECO:0000256" key="14">
    <source>
        <dbReference type="ARBA" id="ARBA00022679"/>
    </source>
</evidence>
<evidence type="ECO:0000256" key="23">
    <source>
        <dbReference type="ARBA" id="ARBA00022989"/>
    </source>
</evidence>
<dbReference type="InterPro" id="IPR002477">
    <property type="entry name" value="Peptidoglycan-bd-like"/>
</dbReference>
<feature type="compositionally biased region" description="Polar residues" evidence="35">
    <location>
        <begin position="265"/>
        <end position="274"/>
    </location>
</feature>
<dbReference type="InterPro" id="IPR036236">
    <property type="entry name" value="Znf_C2H2_sf"/>
</dbReference>
<feature type="region of interest" description="Disordered" evidence="35">
    <location>
        <begin position="1254"/>
        <end position="1344"/>
    </location>
</feature>
<feature type="region of interest" description="Disordered" evidence="35">
    <location>
        <begin position="1363"/>
        <end position="1430"/>
    </location>
</feature>
<evidence type="ECO:0000256" key="15">
    <source>
        <dbReference type="ARBA" id="ARBA00022692"/>
    </source>
</evidence>
<dbReference type="InterPro" id="IPR001818">
    <property type="entry name" value="Pept_M10_metallopeptidase"/>
</dbReference>
<evidence type="ECO:0000256" key="25">
    <source>
        <dbReference type="ARBA" id="ARBA00023049"/>
    </source>
</evidence>
<comment type="subcellular location">
    <subcellularLocation>
        <location evidence="5">Cytoplasm</location>
    </subcellularLocation>
    <subcellularLocation>
        <location evidence="32">Endomembrane system</location>
        <topology evidence="32">Single-pass type I membrane protein</topology>
    </subcellularLocation>
    <subcellularLocation>
        <location evidence="4">Endoplasmic reticulum</location>
    </subcellularLocation>
    <subcellularLocation>
        <location evidence="3">Melanosome</location>
    </subcellularLocation>
    <subcellularLocation>
        <location evidence="2">Nucleus</location>
    </subcellularLocation>
</comment>
<evidence type="ECO:0000259" key="37">
    <source>
        <dbReference type="PROSITE" id="PS50157"/>
    </source>
</evidence>
<feature type="compositionally biased region" description="Low complexity" evidence="35">
    <location>
        <begin position="918"/>
        <end position="934"/>
    </location>
</feature>
<keyword evidence="31" id="KW-0539">Nucleus</keyword>
<keyword evidence="39" id="KW-1185">Reference proteome</keyword>
<evidence type="ECO:0000256" key="20">
    <source>
        <dbReference type="ARBA" id="ARBA00022801"/>
    </source>
</evidence>
<dbReference type="Gene3D" id="3.40.50.2000">
    <property type="entry name" value="Glycogen Phosphorylase B"/>
    <property type="match status" value="1"/>
</dbReference>
<evidence type="ECO:0000256" key="24">
    <source>
        <dbReference type="ARBA" id="ARBA00023015"/>
    </source>
</evidence>
<evidence type="ECO:0000256" key="3">
    <source>
        <dbReference type="ARBA" id="ARBA00004223"/>
    </source>
</evidence>
<gene>
    <name evidence="38" type="ORF">NTEN_LOCUS18501</name>
</gene>
<evidence type="ECO:0000256" key="12">
    <source>
        <dbReference type="ARBA" id="ARBA00022670"/>
    </source>
</evidence>
<dbReference type="Pfam" id="PF00201">
    <property type="entry name" value="UDPGT"/>
    <property type="match status" value="1"/>
</dbReference>
<evidence type="ECO:0000256" key="19">
    <source>
        <dbReference type="ARBA" id="ARBA00022771"/>
    </source>
</evidence>
<keyword evidence="30" id="KW-0325">Glycoprotein</keyword>
<dbReference type="GO" id="GO:0006508">
    <property type="term" value="P:proteolysis"/>
    <property type="evidence" value="ECO:0007669"/>
    <property type="project" value="UniProtKB-KW"/>
</dbReference>
<evidence type="ECO:0000256" key="28">
    <source>
        <dbReference type="ARBA" id="ARBA00023145"/>
    </source>
</evidence>
<keyword evidence="13" id="KW-0328">Glycosyltransferase</keyword>
<keyword evidence="10" id="KW-0963">Cytoplasm</keyword>
<dbReference type="Gene3D" id="2.110.10.10">
    <property type="entry name" value="Hemopexin-like domain"/>
    <property type="match status" value="1"/>
</dbReference>
<comment type="similarity">
    <text evidence="7">Belongs to the GLI C2H2-type zinc-finger protein family.</text>
</comment>
<dbReference type="SUPFAM" id="SSF57667">
    <property type="entry name" value="beta-beta-alpha zinc fingers"/>
    <property type="match status" value="2"/>
</dbReference>
<organism evidence="38 39">
    <name type="scientific">Nesidiocoris tenuis</name>
    <dbReference type="NCBI Taxonomy" id="355587"/>
    <lineage>
        <taxon>Eukaryota</taxon>
        <taxon>Metazoa</taxon>
        <taxon>Ecdysozoa</taxon>
        <taxon>Arthropoda</taxon>
        <taxon>Hexapoda</taxon>
        <taxon>Insecta</taxon>
        <taxon>Pterygota</taxon>
        <taxon>Neoptera</taxon>
        <taxon>Paraneoptera</taxon>
        <taxon>Hemiptera</taxon>
        <taxon>Heteroptera</taxon>
        <taxon>Panheteroptera</taxon>
        <taxon>Cimicomorpha</taxon>
        <taxon>Miridae</taxon>
        <taxon>Dicyphina</taxon>
        <taxon>Nesidiocoris</taxon>
    </lineage>
</organism>
<dbReference type="InterPro" id="IPR043359">
    <property type="entry name" value="GLI-like"/>
</dbReference>
<keyword evidence="25" id="KW-0482">Metalloprotease</keyword>
<feature type="region of interest" description="Disordered" evidence="35">
    <location>
        <begin position="810"/>
        <end position="935"/>
    </location>
</feature>
<feature type="compositionally biased region" description="Basic and acidic residues" evidence="35">
    <location>
        <begin position="1258"/>
        <end position="1304"/>
    </location>
</feature>
<evidence type="ECO:0000256" key="18">
    <source>
        <dbReference type="ARBA" id="ARBA00022737"/>
    </source>
</evidence>
<keyword evidence="17" id="KW-0479">Metal-binding</keyword>
<dbReference type="FunFam" id="3.30.160.60:FF:000019">
    <property type="entry name" value="GLI family zinc finger 3"/>
    <property type="match status" value="1"/>
</dbReference>
<dbReference type="InterPro" id="IPR000585">
    <property type="entry name" value="Hemopexin-like_dom"/>
</dbReference>
<dbReference type="Gene3D" id="1.10.101.10">
    <property type="entry name" value="PGBD-like superfamily/PGBD"/>
    <property type="match status" value="1"/>
</dbReference>
<keyword evidence="18" id="KW-0677">Repeat</keyword>
<keyword evidence="20" id="KW-0378">Hydrolase</keyword>
<feature type="domain" description="C2H2-type" evidence="37">
    <location>
        <begin position="452"/>
        <end position="482"/>
    </location>
</feature>
<dbReference type="PROSITE" id="PS51642">
    <property type="entry name" value="HEMOPEXIN_2"/>
    <property type="match status" value="3"/>
</dbReference>
<evidence type="ECO:0000256" key="2">
    <source>
        <dbReference type="ARBA" id="ARBA00004123"/>
    </source>
</evidence>
<evidence type="ECO:0000256" key="27">
    <source>
        <dbReference type="ARBA" id="ARBA00023136"/>
    </source>
</evidence>
<dbReference type="FunFam" id="3.30.160.60:FF:000031">
    <property type="entry name" value="GLI family zinc finger 3"/>
    <property type="match status" value="1"/>
</dbReference>
<evidence type="ECO:0000313" key="39">
    <source>
        <dbReference type="Proteomes" id="UP000479000"/>
    </source>
</evidence>
<dbReference type="PROSITE" id="PS00028">
    <property type="entry name" value="ZINC_FINGER_C2H2_1"/>
    <property type="match status" value="3"/>
</dbReference>
<evidence type="ECO:0000256" key="33">
    <source>
        <dbReference type="PROSITE-ProRule" id="PRU00042"/>
    </source>
</evidence>
<feature type="repeat" description="Hemopexin" evidence="34">
    <location>
        <begin position="1529"/>
        <end position="1576"/>
    </location>
</feature>